<dbReference type="InterPro" id="IPR017930">
    <property type="entry name" value="Myb_dom"/>
</dbReference>
<keyword evidence="9" id="KW-1185">Reference proteome</keyword>
<gene>
    <name evidence="8" type="ORF">M9Y10_033334</name>
</gene>
<keyword evidence="3" id="KW-0804">Transcription</keyword>
<dbReference type="PANTHER" id="PTHR46621:SF1">
    <property type="entry name" value="SNRNA-ACTIVATING PROTEIN COMPLEX SUBUNIT 4"/>
    <property type="match status" value="1"/>
</dbReference>
<dbReference type="CDD" id="cd00167">
    <property type="entry name" value="SANT"/>
    <property type="match status" value="2"/>
</dbReference>
<feature type="domain" description="HTH myb-type" evidence="7">
    <location>
        <begin position="109"/>
        <end position="158"/>
    </location>
</feature>
<dbReference type="Pfam" id="PF13921">
    <property type="entry name" value="Myb_DNA-bind_6"/>
    <property type="match status" value="1"/>
</dbReference>
<evidence type="ECO:0000259" key="7">
    <source>
        <dbReference type="PROSITE" id="PS51294"/>
    </source>
</evidence>
<feature type="domain" description="HTH myb-type" evidence="7">
    <location>
        <begin position="52"/>
        <end position="107"/>
    </location>
</feature>
<evidence type="ECO:0000313" key="9">
    <source>
        <dbReference type="Proteomes" id="UP001470230"/>
    </source>
</evidence>
<evidence type="ECO:0000259" key="6">
    <source>
        <dbReference type="PROSITE" id="PS50090"/>
    </source>
</evidence>
<evidence type="ECO:0000256" key="1">
    <source>
        <dbReference type="ARBA" id="ARBA00023015"/>
    </source>
</evidence>
<dbReference type="InterPro" id="IPR001005">
    <property type="entry name" value="SANT/Myb"/>
</dbReference>
<dbReference type="PROSITE" id="PS50090">
    <property type="entry name" value="MYB_LIKE"/>
    <property type="match status" value="2"/>
</dbReference>
<dbReference type="InterPro" id="IPR051575">
    <property type="entry name" value="Myb-like_DNA-bd"/>
</dbReference>
<dbReference type="PROSITE" id="PS51294">
    <property type="entry name" value="HTH_MYB"/>
    <property type="match status" value="2"/>
</dbReference>
<accession>A0ABR2KCM7</accession>
<feature type="domain" description="Myb-like" evidence="6">
    <location>
        <begin position="104"/>
        <end position="154"/>
    </location>
</feature>
<evidence type="ECO:0000256" key="4">
    <source>
        <dbReference type="ARBA" id="ARBA00023242"/>
    </source>
</evidence>
<organism evidence="8 9">
    <name type="scientific">Tritrichomonas musculus</name>
    <dbReference type="NCBI Taxonomy" id="1915356"/>
    <lineage>
        <taxon>Eukaryota</taxon>
        <taxon>Metamonada</taxon>
        <taxon>Parabasalia</taxon>
        <taxon>Tritrichomonadida</taxon>
        <taxon>Tritrichomonadidae</taxon>
        <taxon>Tritrichomonas</taxon>
    </lineage>
</organism>
<dbReference type="PANTHER" id="PTHR46621">
    <property type="entry name" value="SNRNA-ACTIVATING PROTEIN COMPLEX SUBUNIT 4"/>
    <property type="match status" value="1"/>
</dbReference>
<keyword evidence="1" id="KW-0805">Transcription regulation</keyword>
<feature type="compositionally biased region" description="Low complexity" evidence="5">
    <location>
        <begin position="195"/>
        <end position="209"/>
    </location>
</feature>
<keyword evidence="2" id="KW-0238">DNA-binding</keyword>
<dbReference type="Proteomes" id="UP001470230">
    <property type="component" value="Unassembled WGS sequence"/>
</dbReference>
<evidence type="ECO:0000256" key="3">
    <source>
        <dbReference type="ARBA" id="ARBA00023163"/>
    </source>
</evidence>
<proteinExistence type="predicted"/>
<name>A0ABR2KCM7_9EUKA</name>
<protein>
    <recommendedName>
        <fullName evidence="10">Myb-like DNA-binding domain containing protein</fullName>
    </recommendedName>
</protein>
<feature type="region of interest" description="Disordered" evidence="5">
    <location>
        <begin position="178"/>
        <end position="224"/>
    </location>
</feature>
<feature type="domain" description="Myb-like" evidence="6">
    <location>
        <begin position="52"/>
        <end position="103"/>
    </location>
</feature>
<dbReference type="SUPFAM" id="SSF46689">
    <property type="entry name" value="Homeodomain-like"/>
    <property type="match status" value="1"/>
</dbReference>
<evidence type="ECO:0000256" key="2">
    <source>
        <dbReference type="ARBA" id="ARBA00023125"/>
    </source>
</evidence>
<reference evidence="8 9" key="1">
    <citation type="submission" date="2024-04" db="EMBL/GenBank/DDBJ databases">
        <title>Tritrichomonas musculus Genome.</title>
        <authorList>
            <person name="Alves-Ferreira E."/>
            <person name="Grigg M."/>
            <person name="Lorenzi H."/>
            <person name="Galac M."/>
        </authorList>
    </citation>
    <scope>NUCLEOTIDE SEQUENCE [LARGE SCALE GENOMIC DNA]</scope>
    <source>
        <strain evidence="8 9">EAF2021</strain>
    </source>
</reference>
<comment type="caution">
    <text evidence="8">The sequence shown here is derived from an EMBL/GenBank/DDBJ whole genome shotgun (WGS) entry which is preliminary data.</text>
</comment>
<dbReference type="SMART" id="SM00717">
    <property type="entry name" value="SANT"/>
    <property type="match status" value="2"/>
</dbReference>
<evidence type="ECO:0000256" key="5">
    <source>
        <dbReference type="SAM" id="MobiDB-lite"/>
    </source>
</evidence>
<dbReference type="InterPro" id="IPR009057">
    <property type="entry name" value="Homeodomain-like_sf"/>
</dbReference>
<keyword evidence="4" id="KW-0539">Nucleus</keyword>
<evidence type="ECO:0008006" key="10">
    <source>
        <dbReference type="Google" id="ProtNLM"/>
    </source>
</evidence>
<dbReference type="Gene3D" id="1.10.10.60">
    <property type="entry name" value="Homeodomain-like"/>
    <property type="match status" value="2"/>
</dbReference>
<sequence length="244" mass="27921">MFSYPFENVMIINTPVLNNDYLHFHKRMEDALTTLYDNDVDSFKDFPKLNVQEPISRKKFTPEEDNELIKQAKIFGARKWDLIAKFIPNRTAKQCRDRYKNYLSPNIFHGEWSNEEDLLILEKIKEIGPQWSTIATILKNRTSNSVKNRAKYLIKNKFNPGSSTSSFLALQVQDKSDTSSDEQAVKLGSDDEKISSPISDSSSDNNSEPANEITDIIPTKSKSSGYIFPPIPSEYRVSLQSLLL</sequence>
<dbReference type="EMBL" id="JAPFFF010000005">
    <property type="protein sequence ID" value="KAK8888603.1"/>
    <property type="molecule type" value="Genomic_DNA"/>
</dbReference>
<evidence type="ECO:0000313" key="8">
    <source>
        <dbReference type="EMBL" id="KAK8888603.1"/>
    </source>
</evidence>